<accession>A0A517T1B7</accession>
<proteinExistence type="predicted"/>
<keyword evidence="2" id="KW-1185">Reference proteome</keyword>
<dbReference type="EMBL" id="CP036272">
    <property type="protein sequence ID" value="QDT62152.1"/>
    <property type="molecule type" value="Genomic_DNA"/>
</dbReference>
<dbReference type="AlphaFoldDB" id="A0A517T1B7"/>
<protein>
    <submittedName>
        <fullName evidence="1">Uncharacterized protein</fullName>
    </submittedName>
</protein>
<gene>
    <name evidence="1" type="ORF">SV7mr_46990</name>
</gene>
<name>A0A517T1B7_9BACT</name>
<dbReference type="RefSeq" id="WP_145276719.1">
    <property type="nucleotide sequence ID" value="NZ_CP036272.1"/>
</dbReference>
<evidence type="ECO:0000313" key="1">
    <source>
        <dbReference type="EMBL" id="QDT62152.1"/>
    </source>
</evidence>
<organism evidence="1 2">
    <name type="scientific">Stieleria bergensis</name>
    <dbReference type="NCBI Taxonomy" id="2528025"/>
    <lineage>
        <taxon>Bacteria</taxon>
        <taxon>Pseudomonadati</taxon>
        <taxon>Planctomycetota</taxon>
        <taxon>Planctomycetia</taxon>
        <taxon>Pirellulales</taxon>
        <taxon>Pirellulaceae</taxon>
        <taxon>Stieleria</taxon>
    </lineage>
</organism>
<reference evidence="1 2" key="1">
    <citation type="submission" date="2019-02" db="EMBL/GenBank/DDBJ databases">
        <title>Deep-cultivation of Planctomycetes and their phenomic and genomic characterization uncovers novel biology.</title>
        <authorList>
            <person name="Wiegand S."/>
            <person name="Jogler M."/>
            <person name="Boedeker C."/>
            <person name="Pinto D."/>
            <person name="Vollmers J."/>
            <person name="Rivas-Marin E."/>
            <person name="Kohn T."/>
            <person name="Peeters S.H."/>
            <person name="Heuer A."/>
            <person name="Rast P."/>
            <person name="Oberbeckmann S."/>
            <person name="Bunk B."/>
            <person name="Jeske O."/>
            <person name="Meyerdierks A."/>
            <person name="Storesund J.E."/>
            <person name="Kallscheuer N."/>
            <person name="Luecker S."/>
            <person name="Lage O.M."/>
            <person name="Pohl T."/>
            <person name="Merkel B.J."/>
            <person name="Hornburger P."/>
            <person name="Mueller R.-W."/>
            <person name="Bruemmer F."/>
            <person name="Labrenz M."/>
            <person name="Spormann A.M."/>
            <person name="Op den Camp H."/>
            <person name="Overmann J."/>
            <person name="Amann R."/>
            <person name="Jetten M.S.M."/>
            <person name="Mascher T."/>
            <person name="Medema M.H."/>
            <person name="Devos D.P."/>
            <person name="Kaster A.-K."/>
            <person name="Ovreas L."/>
            <person name="Rohde M."/>
            <person name="Galperin M.Y."/>
            <person name="Jogler C."/>
        </authorList>
    </citation>
    <scope>NUCLEOTIDE SEQUENCE [LARGE SCALE GENOMIC DNA]</scope>
    <source>
        <strain evidence="1 2">SV_7m_r</strain>
    </source>
</reference>
<dbReference type="OrthoDB" id="285182at2"/>
<dbReference type="Proteomes" id="UP000315003">
    <property type="component" value="Chromosome"/>
</dbReference>
<evidence type="ECO:0000313" key="2">
    <source>
        <dbReference type="Proteomes" id="UP000315003"/>
    </source>
</evidence>
<sequence length="237" mass="27329">MTWETPYGDRSLTGEEAILVRQSIAVMVEELANCRETEEDPWEYGVEMFDVLSWQQQLALINDLARALLQDTLDVVARTGVADAGVAAIYHNVYQQIELEIELEPFTPIPMRHRWRQFVLNAYRDNEYDEVIERETRIPAYDAETGEVVSDFDVDVNCTDPDSWNWLIDSLADRVLCDRDYEMVNVLIDAPPEDAKVMREALGIDADYYIAIAPDPSDQQIDVLFDSLMEMTRQKPR</sequence>